<dbReference type="PROSITE" id="PS50043">
    <property type="entry name" value="HTH_LUXR_2"/>
    <property type="match status" value="1"/>
</dbReference>
<keyword evidence="3" id="KW-0804">Transcription</keyword>
<dbReference type="InterPro" id="IPR000792">
    <property type="entry name" value="Tscrpt_reg_LuxR_C"/>
</dbReference>
<dbReference type="AlphaFoldDB" id="A0A7W6CVT8"/>
<dbReference type="NCBIfam" id="NF047403">
    <property type="entry name" value="TransRegVisR"/>
    <property type="match status" value="1"/>
</dbReference>
<evidence type="ECO:0000256" key="2">
    <source>
        <dbReference type="ARBA" id="ARBA00023125"/>
    </source>
</evidence>
<feature type="region of interest" description="Disordered" evidence="4">
    <location>
        <begin position="1"/>
        <end position="20"/>
    </location>
</feature>
<reference evidence="6 7" key="1">
    <citation type="submission" date="2020-08" db="EMBL/GenBank/DDBJ databases">
        <title>Genomic Encyclopedia of Type Strains, Phase IV (KMG-IV): sequencing the most valuable type-strain genomes for metagenomic binning, comparative biology and taxonomic classification.</title>
        <authorList>
            <person name="Goeker M."/>
        </authorList>
    </citation>
    <scope>NUCLEOTIDE SEQUENCE [LARGE SCALE GENOMIC DNA]</scope>
    <source>
        <strain evidence="6 7">DSM 26575</strain>
    </source>
</reference>
<evidence type="ECO:0000256" key="4">
    <source>
        <dbReference type="SAM" id="MobiDB-lite"/>
    </source>
</evidence>
<dbReference type="PROSITE" id="PS00622">
    <property type="entry name" value="HTH_LUXR_1"/>
    <property type="match status" value="1"/>
</dbReference>
<dbReference type="InterPro" id="IPR016032">
    <property type="entry name" value="Sig_transdc_resp-reg_C-effctor"/>
</dbReference>
<evidence type="ECO:0000313" key="6">
    <source>
        <dbReference type="EMBL" id="MBB3964610.1"/>
    </source>
</evidence>
<proteinExistence type="predicted"/>
<dbReference type="PANTHER" id="PTHR44688:SF25">
    <property type="entry name" value="HTH LUXR-TYPE DOMAIN-CONTAINING PROTEIN"/>
    <property type="match status" value="1"/>
</dbReference>
<dbReference type="RefSeq" id="WP_183900239.1">
    <property type="nucleotide sequence ID" value="NZ_JACIDW010000005.1"/>
</dbReference>
<gene>
    <name evidence="6" type="ORF">GGQ67_002271</name>
</gene>
<organism evidence="6 7">
    <name type="scientific">Rhizobium metallidurans</name>
    <dbReference type="NCBI Taxonomy" id="1265931"/>
    <lineage>
        <taxon>Bacteria</taxon>
        <taxon>Pseudomonadati</taxon>
        <taxon>Pseudomonadota</taxon>
        <taxon>Alphaproteobacteria</taxon>
        <taxon>Hyphomicrobiales</taxon>
        <taxon>Rhizobiaceae</taxon>
        <taxon>Rhizobium/Agrobacterium group</taxon>
        <taxon>Rhizobium</taxon>
    </lineage>
</organism>
<dbReference type="Gene3D" id="1.10.10.10">
    <property type="entry name" value="Winged helix-like DNA-binding domain superfamily/Winged helix DNA-binding domain"/>
    <property type="match status" value="1"/>
</dbReference>
<dbReference type="GO" id="GO:0006355">
    <property type="term" value="P:regulation of DNA-templated transcription"/>
    <property type="evidence" value="ECO:0007669"/>
    <property type="project" value="InterPro"/>
</dbReference>
<name>A0A7W6CVT8_9HYPH</name>
<dbReference type="EMBL" id="JACIDW010000005">
    <property type="protein sequence ID" value="MBB3964610.1"/>
    <property type="molecule type" value="Genomic_DNA"/>
</dbReference>
<feature type="domain" description="HTH luxR-type" evidence="5">
    <location>
        <begin position="181"/>
        <end position="246"/>
    </location>
</feature>
<dbReference type="GO" id="GO:0003677">
    <property type="term" value="F:DNA binding"/>
    <property type="evidence" value="ECO:0007669"/>
    <property type="project" value="UniProtKB-KW"/>
</dbReference>
<evidence type="ECO:0000256" key="1">
    <source>
        <dbReference type="ARBA" id="ARBA00023015"/>
    </source>
</evidence>
<dbReference type="Proteomes" id="UP000582090">
    <property type="component" value="Unassembled WGS sequence"/>
</dbReference>
<dbReference type="Pfam" id="PF00196">
    <property type="entry name" value="GerE"/>
    <property type="match status" value="1"/>
</dbReference>
<dbReference type="CDD" id="cd06170">
    <property type="entry name" value="LuxR_C_like"/>
    <property type="match status" value="1"/>
</dbReference>
<keyword evidence="7" id="KW-1185">Reference proteome</keyword>
<keyword evidence="1" id="KW-0805">Transcription regulation</keyword>
<comment type="caution">
    <text evidence="6">The sequence shown here is derived from an EMBL/GenBank/DDBJ whole genome shotgun (WGS) entry which is preliminary data.</text>
</comment>
<accession>A0A7W6CVT8</accession>
<dbReference type="InterPro" id="IPR036388">
    <property type="entry name" value="WH-like_DNA-bd_sf"/>
</dbReference>
<sequence length="249" mass="26596">MAYASGRSISNADTAGRSARASRVSSRSDLFPRLVAMQKLADAQNFAVYRMSGSGLPAKQRLICELENWGSANASLHKTFVDAYGDALIEHVEKSLLPLAWAGSHDRSFPGAIGMAPFVVRLPDGLVPFSGLAFPVRLGAIGNGFVVFTGDDLDPPNDMVVELHGRACQVMIDLLSLDERRVAAAEALSEREIACLQLAGDGRISEEIADKLGLSVHTVNAYLGSATIKLDSVNRIQAIAKAIRLGYIS</sequence>
<dbReference type="PRINTS" id="PR00038">
    <property type="entry name" value="HTHLUXR"/>
</dbReference>
<dbReference type="SMART" id="SM00421">
    <property type="entry name" value="HTH_LUXR"/>
    <property type="match status" value="1"/>
</dbReference>
<evidence type="ECO:0000259" key="5">
    <source>
        <dbReference type="PROSITE" id="PS50043"/>
    </source>
</evidence>
<evidence type="ECO:0000256" key="3">
    <source>
        <dbReference type="ARBA" id="ARBA00023163"/>
    </source>
</evidence>
<evidence type="ECO:0000313" key="7">
    <source>
        <dbReference type="Proteomes" id="UP000582090"/>
    </source>
</evidence>
<dbReference type="PANTHER" id="PTHR44688">
    <property type="entry name" value="DNA-BINDING TRANSCRIPTIONAL ACTIVATOR DEVR_DOSR"/>
    <property type="match status" value="1"/>
</dbReference>
<keyword evidence="2 6" id="KW-0238">DNA-binding</keyword>
<dbReference type="SUPFAM" id="SSF46894">
    <property type="entry name" value="C-terminal effector domain of the bipartite response regulators"/>
    <property type="match status" value="1"/>
</dbReference>
<protein>
    <submittedName>
        <fullName evidence="6">DNA-binding CsgD family transcriptional regulator</fullName>
    </submittedName>
</protein>